<proteinExistence type="inferred from homology"/>
<dbReference type="Pfam" id="PF01485">
    <property type="entry name" value="IBR"/>
    <property type="match status" value="1"/>
</dbReference>
<dbReference type="KEGG" id="dzi:111276090"/>
<dbReference type="Gene3D" id="3.10.110.10">
    <property type="entry name" value="Ubiquitin Conjugating Enzyme"/>
    <property type="match status" value="1"/>
</dbReference>
<dbReference type="OrthoDB" id="1431934at2759"/>
<dbReference type="SUPFAM" id="SSF57850">
    <property type="entry name" value="RING/U-box"/>
    <property type="match status" value="4"/>
</dbReference>
<feature type="compositionally biased region" description="Acidic residues" evidence="15">
    <location>
        <begin position="159"/>
        <end position="174"/>
    </location>
</feature>
<dbReference type="AlphaFoldDB" id="A0A6P5WND5"/>
<evidence type="ECO:0000256" key="9">
    <source>
        <dbReference type="ARBA" id="ARBA00022737"/>
    </source>
</evidence>
<comment type="similarity">
    <text evidence="5">Belongs to the RBR family. Ariadne subfamily.</text>
</comment>
<dbReference type="PROSITE" id="PS51873">
    <property type="entry name" value="TRIAD"/>
    <property type="match status" value="1"/>
</dbReference>
<evidence type="ECO:0000256" key="15">
    <source>
        <dbReference type="SAM" id="MobiDB-lite"/>
    </source>
</evidence>
<keyword evidence="12" id="KW-0862">Zinc</keyword>
<dbReference type="GeneID" id="111276090"/>
<feature type="compositionally biased region" description="Basic and acidic residues" evidence="15">
    <location>
        <begin position="138"/>
        <end position="158"/>
    </location>
</feature>
<dbReference type="InterPro" id="IPR013083">
    <property type="entry name" value="Znf_RING/FYVE/PHD"/>
</dbReference>
<dbReference type="GO" id="GO:0016567">
    <property type="term" value="P:protein ubiquitination"/>
    <property type="evidence" value="ECO:0007669"/>
    <property type="project" value="UniProtKB-UniPathway"/>
</dbReference>
<sequence length="699" mass="80643">MPSPLQESAALRQAATSTSAMRRTRRESSQGRRHRHHHNTDDTWSVKRLHDTPKQPQDNPQQQQEESNLSCPSTSSISNQQQFPDFTPNPPKTHRNPNWKYRRGRVAKPRFVKKSELPSSKSDLSSEDSKASLSVVEEVNRDKEENKGSEILESKIEENVEGIEGDESQSDDDDVVSRLEELRLRVEEPELSEEQLRINDQLQEDELLVMESIFGENVFILDRQMGLRSLKIHIHLEGSGDTIITTKLNSSNDIGVKSETSDDFSYSFKVQYLPPIVLTCLLPRSYPSHLPPYFTISVQWLHSARISDLCSRLDSIWKEKEGQEVIYQWAEWLQNLSLSYLGFDKEIMLGPYGIENTRERRAVSGSVSPEIDVPFIRSYNDEKFHENFLKSLHECSICFSEYAGTDFIRLPCQHFFCWKCMKTYSDMHITEGTVSKLQCPEAKCGGMVPPGLLKRLLGDEGYERWESIMLQKTLESMSDVAYCPRCETPCIEDEDQHAQCSKCFFSFCTLCRERRHVGIACMTPEMKLLVLQERQNSSKLNQEQKLREREMINELLSIKEIMRDSKQCPSCKMAISRTEGCNKMVCENCGQYFCYRCNSAIDGYDHFRDGACELFPQEMIQDWEERVNARQVLGQVHAQLFADHGLACPNCRQFNAKVGNNNHIFCWACQMHYCYLCKKIVRRSSQHYGPKGCKQHTEG</sequence>
<evidence type="ECO:0000256" key="8">
    <source>
        <dbReference type="ARBA" id="ARBA00022723"/>
    </source>
</evidence>
<evidence type="ECO:0000256" key="12">
    <source>
        <dbReference type="ARBA" id="ARBA00022833"/>
    </source>
</evidence>
<evidence type="ECO:0000256" key="4">
    <source>
        <dbReference type="ARBA" id="ARBA00004906"/>
    </source>
</evidence>
<evidence type="ECO:0000313" key="19">
    <source>
        <dbReference type="Proteomes" id="UP000515121"/>
    </source>
</evidence>
<dbReference type="PROSITE" id="PS00518">
    <property type="entry name" value="ZF_RING_1"/>
    <property type="match status" value="1"/>
</dbReference>
<organism evidence="19 20">
    <name type="scientific">Durio zibethinus</name>
    <name type="common">Durian</name>
    <dbReference type="NCBI Taxonomy" id="66656"/>
    <lineage>
        <taxon>Eukaryota</taxon>
        <taxon>Viridiplantae</taxon>
        <taxon>Streptophyta</taxon>
        <taxon>Embryophyta</taxon>
        <taxon>Tracheophyta</taxon>
        <taxon>Spermatophyta</taxon>
        <taxon>Magnoliopsida</taxon>
        <taxon>eudicotyledons</taxon>
        <taxon>Gunneridae</taxon>
        <taxon>Pentapetalae</taxon>
        <taxon>rosids</taxon>
        <taxon>malvids</taxon>
        <taxon>Malvales</taxon>
        <taxon>Malvaceae</taxon>
        <taxon>Helicteroideae</taxon>
        <taxon>Durio</taxon>
    </lineage>
</organism>
<dbReference type="InterPro" id="IPR047548">
    <property type="entry name" value="Rcat_RBR_RNF14"/>
</dbReference>
<dbReference type="Proteomes" id="UP000515121">
    <property type="component" value="Unplaced"/>
</dbReference>
<keyword evidence="7" id="KW-0808">Transferase</keyword>
<dbReference type="InterPro" id="IPR016135">
    <property type="entry name" value="UBQ-conjugating_enzyme/RWD"/>
</dbReference>
<dbReference type="GO" id="GO:0008270">
    <property type="term" value="F:zinc ion binding"/>
    <property type="evidence" value="ECO:0007669"/>
    <property type="project" value="UniProtKB-KW"/>
</dbReference>
<dbReference type="UniPathway" id="UPA00143"/>
<dbReference type="PROSITE" id="PS50908">
    <property type="entry name" value="RWD"/>
    <property type="match status" value="1"/>
</dbReference>
<evidence type="ECO:0000256" key="6">
    <source>
        <dbReference type="ARBA" id="ARBA00012251"/>
    </source>
</evidence>
<comment type="catalytic activity">
    <reaction evidence="1">
        <text>[E2 ubiquitin-conjugating enzyme]-S-ubiquitinyl-L-cysteine + [acceptor protein]-L-lysine = [E2 ubiquitin-conjugating enzyme]-L-cysteine + [acceptor protein]-N(6)-ubiquitinyl-L-lysine.</text>
        <dbReference type="EC" id="2.3.2.31"/>
    </reaction>
</comment>
<keyword evidence="11" id="KW-0833">Ubl conjugation pathway</keyword>
<evidence type="ECO:0000256" key="7">
    <source>
        <dbReference type="ARBA" id="ARBA00022679"/>
    </source>
</evidence>
<feature type="compositionally biased region" description="Basic residues" evidence="15">
    <location>
        <begin position="92"/>
        <end position="112"/>
    </location>
</feature>
<dbReference type="InterPro" id="IPR031127">
    <property type="entry name" value="E3_UB_ligase_RBR"/>
</dbReference>
<dbReference type="SMART" id="SM00591">
    <property type="entry name" value="RWD"/>
    <property type="match status" value="1"/>
</dbReference>
<comment type="similarity">
    <text evidence="13">Belongs to the RBR family. RNF14 subfamily.</text>
</comment>
<dbReference type="InterPro" id="IPR002867">
    <property type="entry name" value="IBR_dom"/>
</dbReference>
<protein>
    <recommendedName>
        <fullName evidence="6">RBR-type E3 ubiquitin transferase</fullName>
        <ecNumber evidence="6">2.3.2.31</ecNumber>
    </recommendedName>
</protein>
<dbReference type="Pfam" id="PF22191">
    <property type="entry name" value="IBR_1"/>
    <property type="match status" value="1"/>
</dbReference>
<dbReference type="InterPro" id="IPR001841">
    <property type="entry name" value="Znf_RING"/>
</dbReference>
<dbReference type="InterPro" id="IPR017907">
    <property type="entry name" value="Znf_RING_CS"/>
</dbReference>
<keyword evidence="8" id="KW-0479">Metal-binding</keyword>
<feature type="compositionally biased region" description="Low complexity" evidence="15">
    <location>
        <begin position="54"/>
        <end position="64"/>
    </location>
</feature>
<keyword evidence="10 14" id="KW-0863">Zinc-finger</keyword>
<dbReference type="SMART" id="SM00184">
    <property type="entry name" value="RING"/>
    <property type="match status" value="3"/>
</dbReference>
<dbReference type="EC" id="2.3.2.31" evidence="6"/>
<evidence type="ECO:0000259" key="17">
    <source>
        <dbReference type="PROSITE" id="PS50908"/>
    </source>
</evidence>
<dbReference type="Pfam" id="PF05773">
    <property type="entry name" value="RWD"/>
    <property type="match status" value="1"/>
</dbReference>
<comment type="function">
    <text evidence="3">Might act as an E3 ubiquitin-protein ligase, or as part of E3 complex, which accepts ubiquitin from specific E2 ubiquitin-conjugating enzymes and then transfers it to substrates.</text>
</comment>
<dbReference type="GO" id="GO:0061630">
    <property type="term" value="F:ubiquitin protein ligase activity"/>
    <property type="evidence" value="ECO:0007669"/>
    <property type="project" value="UniProtKB-EC"/>
</dbReference>
<dbReference type="RefSeq" id="XP_022717635.1">
    <property type="nucleotide sequence ID" value="XM_022861900.1"/>
</dbReference>
<dbReference type="Gene3D" id="3.30.40.10">
    <property type="entry name" value="Zinc/RING finger domain, C3HC4 (zinc finger)"/>
    <property type="match status" value="1"/>
</dbReference>
<dbReference type="CDD" id="cd23820">
    <property type="entry name" value="RWD_RNF14"/>
    <property type="match status" value="1"/>
</dbReference>
<evidence type="ECO:0000259" key="16">
    <source>
        <dbReference type="PROSITE" id="PS50089"/>
    </source>
</evidence>
<evidence type="ECO:0000256" key="1">
    <source>
        <dbReference type="ARBA" id="ARBA00001798"/>
    </source>
</evidence>
<dbReference type="InterPro" id="IPR044066">
    <property type="entry name" value="TRIAD_supradom"/>
</dbReference>
<comment type="pathway">
    <text evidence="4">Protein modification; protein ubiquitination.</text>
</comment>
<feature type="domain" description="RING-type" evidence="18">
    <location>
        <begin position="391"/>
        <end position="618"/>
    </location>
</feature>
<evidence type="ECO:0000256" key="10">
    <source>
        <dbReference type="ARBA" id="ARBA00022771"/>
    </source>
</evidence>
<feature type="domain" description="RING-type" evidence="16">
    <location>
        <begin position="395"/>
        <end position="443"/>
    </location>
</feature>
<gene>
    <name evidence="20" type="primary">LOC111276090</name>
</gene>
<evidence type="ECO:0000256" key="14">
    <source>
        <dbReference type="PROSITE-ProRule" id="PRU00175"/>
    </source>
</evidence>
<dbReference type="PANTHER" id="PTHR11685">
    <property type="entry name" value="RBR FAMILY RING FINGER AND IBR DOMAIN-CONTAINING"/>
    <property type="match status" value="1"/>
</dbReference>
<reference evidence="20" key="1">
    <citation type="submission" date="2025-08" db="UniProtKB">
        <authorList>
            <consortium name="RefSeq"/>
        </authorList>
    </citation>
    <scope>IDENTIFICATION</scope>
    <source>
        <tissue evidence="20">Fruit stalk</tissue>
    </source>
</reference>
<evidence type="ECO:0000256" key="5">
    <source>
        <dbReference type="ARBA" id="ARBA00005884"/>
    </source>
</evidence>
<dbReference type="InterPro" id="IPR006575">
    <property type="entry name" value="RWD_dom"/>
</dbReference>
<dbReference type="CDD" id="cd20354">
    <property type="entry name" value="Rcat_RBR_RNF14"/>
    <property type="match status" value="1"/>
</dbReference>
<keyword evidence="19" id="KW-1185">Reference proteome</keyword>
<dbReference type="FunFam" id="3.30.40.10:FF:000358">
    <property type="entry name" value="RBR-type E3 ubiquitin transferase"/>
    <property type="match status" value="1"/>
</dbReference>
<feature type="compositionally biased region" description="Basic and acidic residues" evidence="15">
    <location>
        <begin position="39"/>
        <end position="53"/>
    </location>
</feature>
<dbReference type="CDD" id="cd20341">
    <property type="entry name" value="BRcat_RBR_RNF14"/>
    <property type="match status" value="1"/>
</dbReference>
<dbReference type="SUPFAM" id="SSF54495">
    <property type="entry name" value="UBC-like"/>
    <property type="match status" value="1"/>
</dbReference>
<dbReference type="FunFam" id="1.20.120.1750:FF:000029">
    <property type="entry name" value="RBR-type E3 ubiquitin transferase"/>
    <property type="match status" value="1"/>
</dbReference>
<evidence type="ECO:0000256" key="11">
    <source>
        <dbReference type="ARBA" id="ARBA00022786"/>
    </source>
</evidence>
<feature type="compositionally biased region" description="Polar residues" evidence="15">
    <location>
        <begin position="65"/>
        <end position="84"/>
    </location>
</feature>
<name>A0A6P5WND5_DURZI</name>
<feature type="domain" description="RWD" evidence="17">
    <location>
        <begin position="205"/>
        <end position="340"/>
    </location>
</feature>
<evidence type="ECO:0000256" key="2">
    <source>
        <dbReference type="ARBA" id="ARBA00001947"/>
    </source>
</evidence>
<accession>A0A6P5WND5</accession>
<evidence type="ECO:0000313" key="20">
    <source>
        <dbReference type="RefSeq" id="XP_022717635.1"/>
    </source>
</evidence>
<evidence type="ECO:0000259" key="18">
    <source>
        <dbReference type="PROSITE" id="PS51873"/>
    </source>
</evidence>
<feature type="region of interest" description="Disordered" evidence="15">
    <location>
        <begin position="1"/>
        <end position="175"/>
    </location>
</feature>
<keyword evidence="9" id="KW-0677">Repeat</keyword>
<evidence type="ECO:0000256" key="13">
    <source>
        <dbReference type="ARBA" id="ARBA00044508"/>
    </source>
</evidence>
<dbReference type="Pfam" id="PF13639">
    <property type="entry name" value="zf-RING_2"/>
    <property type="match status" value="1"/>
</dbReference>
<dbReference type="CDD" id="cd23134">
    <property type="entry name" value="RING-HC_ITT1-like"/>
    <property type="match status" value="1"/>
</dbReference>
<dbReference type="Gene3D" id="1.20.120.1750">
    <property type="match status" value="1"/>
</dbReference>
<dbReference type="PROSITE" id="PS50089">
    <property type="entry name" value="ZF_RING_2"/>
    <property type="match status" value="1"/>
</dbReference>
<dbReference type="SMART" id="SM00647">
    <property type="entry name" value="IBR"/>
    <property type="match status" value="2"/>
</dbReference>
<comment type="cofactor">
    <cofactor evidence="2">
        <name>Zn(2+)</name>
        <dbReference type="ChEBI" id="CHEBI:29105"/>
    </cofactor>
</comment>
<evidence type="ECO:0000256" key="3">
    <source>
        <dbReference type="ARBA" id="ARBA00003976"/>
    </source>
</evidence>